<proteinExistence type="predicted"/>
<dbReference type="AlphaFoldDB" id="A0A7J2TZS7"/>
<protein>
    <submittedName>
        <fullName evidence="1">Uncharacterized protein</fullName>
    </submittedName>
</protein>
<organism evidence="1">
    <name type="scientific">Ignisphaera aggregans</name>
    <dbReference type="NCBI Taxonomy" id="334771"/>
    <lineage>
        <taxon>Archaea</taxon>
        <taxon>Thermoproteota</taxon>
        <taxon>Thermoprotei</taxon>
        <taxon>Desulfurococcales</taxon>
        <taxon>Desulfurococcaceae</taxon>
        <taxon>Ignisphaera</taxon>
    </lineage>
</organism>
<comment type="caution">
    <text evidence="1">The sequence shown here is derived from an EMBL/GenBank/DDBJ whole genome shotgun (WGS) entry which is preliminary data.</text>
</comment>
<sequence length="136" mass="15607">MVTLSWLNLVTEIIRRSEDIYMYCPTCSSATQCTESLETATPIEIRVLNSCCACLIQLLIENFAEIPTLFIQSTSNEEEAIYILSDVLLDVSESSAIIIPKEKIREYLESLKEFEEEKVERIKQFIENILTINMSD</sequence>
<accession>A0A7J2TZS7</accession>
<dbReference type="EMBL" id="DSEU01000004">
    <property type="protein sequence ID" value="HEM66090.1"/>
    <property type="molecule type" value="Genomic_DNA"/>
</dbReference>
<gene>
    <name evidence="1" type="ORF">ENO26_00690</name>
</gene>
<reference evidence="1" key="1">
    <citation type="journal article" date="2020" name="mSystems">
        <title>Genome- and Community-Level Interaction Insights into Carbon Utilization and Element Cycling Functions of Hydrothermarchaeota in Hydrothermal Sediment.</title>
        <authorList>
            <person name="Zhou Z."/>
            <person name="Liu Y."/>
            <person name="Xu W."/>
            <person name="Pan J."/>
            <person name="Luo Z.H."/>
            <person name="Li M."/>
        </authorList>
    </citation>
    <scope>NUCLEOTIDE SEQUENCE [LARGE SCALE GENOMIC DNA]</scope>
    <source>
        <strain evidence="1">SpSt-125</strain>
    </source>
</reference>
<name>A0A7J2TZS7_9CREN</name>
<evidence type="ECO:0000313" key="1">
    <source>
        <dbReference type="EMBL" id="HEM66090.1"/>
    </source>
</evidence>